<organism evidence="2 4">
    <name type="scientific">Rhizophagus clarus</name>
    <dbReference type="NCBI Taxonomy" id="94130"/>
    <lineage>
        <taxon>Eukaryota</taxon>
        <taxon>Fungi</taxon>
        <taxon>Fungi incertae sedis</taxon>
        <taxon>Mucoromycota</taxon>
        <taxon>Glomeromycotina</taxon>
        <taxon>Glomeromycetes</taxon>
        <taxon>Glomerales</taxon>
        <taxon>Glomeraceae</taxon>
        <taxon>Rhizophagus</taxon>
    </lineage>
</organism>
<feature type="compositionally biased region" description="Basic and acidic residues" evidence="1">
    <location>
        <begin position="42"/>
        <end position="52"/>
    </location>
</feature>
<evidence type="ECO:0000313" key="4">
    <source>
        <dbReference type="Proteomes" id="UP000247702"/>
    </source>
</evidence>
<feature type="compositionally biased region" description="Basic and acidic residues" evidence="1">
    <location>
        <begin position="69"/>
        <end position="91"/>
    </location>
</feature>
<reference evidence="3" key="2">
    <citation type="submission" date="2019-10" db="EMBL/GenBank/DDBJ databases">
        <title>Conservation and host-specific expression of non-tandemly repeated heterogenous ribosome RNA gene in arbuscular mycorrhizal fungi.</title>
        <authorList>
            <person name="Maeda T."/>
            <person name="Kobayashi Y."/>
            <person name="Nakagawa T."/>
            <person name="Ezawa T."/>
            <person name="Yamaguchi K."/>
            <person name="Bino T."/>
            <person name="Nishimoto Y."/>
            <person name="Shigenobu S."/>
            <person name="Kawaguchi M."/>
        </authorList>
    </citation>
    <scope>NUCLEOTIDE SEQUENCE</scope>
    <source>
        <strain evidence="3">HR1</strain>
    </source>
</reference>
<dbReference type="Pfam" id="PF09692">
    <property type="entry name" value="Arb1"/>
    <property type="match status" value="1"/>
</dbReference>
<keyword evidence="4" id="KW-1185">Reference proteome</keyword>
<feature type="region of interest" description="Disordered" evidence="1">
    <location>
        <begin position="1"/>
        <end position="259"/>
    </location>
</feature>
<dbReference type="GO" id="GO:0033167">
    <property type="term" value="C:ARC complex"/>
    <property type="evidence" value="ECO:0007669"/>
    <property type="project" value="InterPro"/>
</dbReference>
<feature type="compositionally biased region" description="Polar residues" evidence="1">
    <location>
        <begin position="53"/>
        <end position="66"/>
    </location>
</feature>
<accession>A0A2Z6QT04</accession>
<dbReference type="EMBL" id="BEXD01000025">
    <property type="protein sequence ID" value="GBB83476.1"/>
    <property type="molecule type" value="Genomic_DNA"/>
</dbReference>
<dbReference type="OrthoDB" id="2351777at2759"/>
<evidence type="ECO:0000313" key="2">
    <source>
        <dbReference type="EMBL" id="GBB83476.1"/>
    </source>
</evidence>
<dbReference type="STRING" id="94130.A0A2Z6QT04"/>
<proteinExistence type="predicted"/>
<dbReference type="InterPro" id="IPR018606">
    <property type="entry name" value="Arb1"/>
</dbReference>
<evidence type="ECO:0000256" key="1">
    <source>
        <dbReference type="SAM" id="MobiDB-lite"/>
    </source>
</evidence>
<dbReference type="EMBL" id="BLAL01000021">
    <property type="protein sequence ID" value="GES76508.1"/>
    <property type="molecule type" value="Genomic_DNA"/>
</dbReference>
<comment type="caution">
    <text evidence="2">The sequence shown here is derived from an EMBL/GenBank/DDBJ whole genome shotgun (WGS) entry which is preliminary data.</text>
</comment>
<gene>
    <name evidence="3" type="ORF">RCL2_000391000</name>
    <name evidence="2" type="ORF">RclHR1_01020017</name>
</gene>
<feature type="compositionally biased region" description="Polar residues" evidence="1">
    <location>
        <begin position="1"/>
        <end position="24"/>
    </location>
</feature>
<dbReference type="Proteomes" id="UP000615446">
    <property type="component" value="Unassembled WGS sequence"/>
</dbReference>
<sequence>MAEQSQQEAFTTASNDIDQNTSNNVEEKKVTTGNENLENLLEENKDSDENKIDTNSINDVTPSTGEVVNLKEDKNQEETLLKENENLDKNENNTILISDTNDPFSTNEIVNMKEDESPGENLGKNKNLDDNKSDTTLVNDTNDCSSTSEIVNKKEDENSENKNLDDNRSDTTLVNNTDDRKVTVEEDTETNSLENKNSDDTNSKSDATNSAASTGEAVDIAIPQQKKKKKKKKKKKSGDDEANIDFHDSGPIEDDEDRLYDPSKSLTYRVEIAVQKYKKNRKFNSTRNQVFNSYLRFGGISTGPKSFLGQDGLDNADADAEEIAARRATDYIEDDADDMEVNFSYIVRVYLSSYLIDKSGYVQMDQFREGPQVVISFLNYLLNHKVCPEYEDDMQTALQIAHQAKEELPNCKALAQYAPGKLNKACSLLFGGELFGMLDDPWNGEETVASMIGISKEEGKRVIKELFGANAVEELERVKKDSRTALTCEIIGIEPFQKDTLEASADETRQETDLKKLVLREFEAPAAEPFYICVDSDLGNYAMLKMRITADFHKLSNGFWYWDKVTNVYPSYYQPCEDDSDDDD</sequence>
<dbReference type="AlphaFoldDB" id="A0A2Z6QT04"/>
<evidence type="ECO:0000313" key="3">
    <source>
        <dbReference type="EMBL" id="GES76508.1"/>
    </source>
</evidence>
<feature type="compositionally biased region" description="Basic residues" evidence="1">
    <location>
        <begin position="225"/>
        <end position="236"/>
    </location>
</feature>
<protein>
    <submittedName>
        <fullName evidence="3">Argonaute complex, subunit Arb1</fullName>
    </submittedName>
</protein>
<dbReference type="GO" id="GO:0031047">
    <property type="term" value="P:regulatory ncRNA-mediated gene silencing"/>
    <property type="evidence" value="ECO:0007669"/>
    <property type="project" value="InterPro"/>
</dbReference>
<reference evidence="2 4" key="1">
    <citation type="submission" date="2017-11" db="EMBL/GenBank/DDBJ databases">
        <title>The genome of Rhizophagus clarus HR1 reveals common genetic basis of auxotrophy among arbuscular mycorrhizal fungi.</title>
        <authorList>
            <person name="Kobayashi Y."/>
        </authorList>
    </citation>
    <scope>NUCLEOTIDE SEQUENCE [LARGE SCALE GENOMIC DNA]</scope>
    <source>
        <strain evidence="2 4">HR1</strain>
    </source>
</reference>
<feature type="compositionally biased region" description="Polar residues" evidence="1">
    <location>
        <begin position="135"/>
        <end position="150"/>
    </location>
</feature>
<feature type="compositionally biased region" description="Polar residues" evidence="1">
    <location>
        <begin position="94"/>
        <end position="109"/>
    </location>
</feature>
<name>A0A2Z6QT04_9GLOM</name>
<dbReference type="Proteomes" id="UP000247702">
    <property type="component" value="Unassembled WGS sequence"/>
</dbReference>
<feature type="compositionally biased region" description="Polar residues" evidence="1">
    <location>
        <begin position="204"/>
        <end position="213"/>
    </location>
</feature>
<feature type="compositionally biased region" description="Basic and acidic residues" evidence="1">
    <location>
        <begin position="151"/>
        <end position="169"/>
    </location>
</feature>